<gene>
    <name evidence="1" type="ORF">E2C01_049891</name>
</gene>
<protein>
    <submittedName>
        <fullName evidence="1">Uncharacterized protein</fullName>
    </submittedName>
</protein>
<comment type="caution">
    <text evidence="1">The sequence shown here is derived from an EMBL/GenBank/DDBJ whole genome shotgun (WGS) entry which is preliminary data.</text>
</comment>
<evidence type="ECO:0000313" key="1">
    <source>
        <dbReference type="EMBL" id="MPC55943.1"/>
    </source>
</evidence>
<keyword evidence="2" id="KW-1185">Reference proteome</keyword>
<accession>A0A5B7GF31</accession>
<dbReference type="AlphaFoldDB" id="A0A5B7GF31"/>
<proteinExistence type="predicted"/>
<dbReference type="Proteomes" id="UP000324222">
    <property type="component" value="Unassembled WGS sequence"/>
</dbReference>
<dbReference type="EMBL" id="VSRR010013565">
    <property type="protein sequence ID" value="MPC55943.1"/>
    <property type="molecule type" value="Genomic_DNA"/>
</dbReference>
<evidence type="ECO:0000313" key="2">
    <source>
        <dbReference type="Proteomes" id="UP000324222"/>
    </source>
</evidence>
<organism evidence="1 2">
    <name type="scientific">Portunus trituberculatus</name>
    <name type="common">Swimming crab</name>
    <name type="synonym">Neptunus trituberculatus</name>
    <dbReference type="NCBI Taxonomy" id="210409"/>
    <lineage>
        <taxon>Eukaryota</taxon>
        <taxon>Metazoa</taxon>
        <taxon>Ecdysozoa</taxon>
        <taxon>Arthropoda</taxon>
        <taxon>Crustacea</taxon>
        <taxon>Multicrustacea</taxon>
        <taxon>Malacostraca</taxon>
        <taxon>Eumalacostraca</taxon>
        <taxon>Eucarida</taxon>
        <taxon>Decapoda</taxon>
        <taxon>Pleocyemata</taxon>
        <taxon>Brachyura</taxon>
        <taxon>Eubrachyura</taxon>
        <taxon>Portunoidea</taxon>
        <taxon>Portunidae</taxon>
        <taxon>Portuninae</taxon>
        <taxon>Portunus</taxon>
    </lineage>
</organism>
<sequence length="59" mass="6515">MEQIPNTQGRSAPPHCHLEGLWILSSGSLPTRISDLLTSESNTRAEKRTAFSPLIFKGH</sequence>
<reference evidence="1 2" key="1">
    <citation type="submission" date="2019-05" db="EMBL/GenBank/DDBJ databases">
        <title>Another draft genome of Portunus trituberculatus and its Hox gene families provides insights of decapod evolution.</title>
        <authorList>
            <person name="Jeong J.-H."/>
            <person name="Song I."/>
            <person name="Kim S."/>
            <person name="Choi T."/>
            <person name="Kim D."/>
            <person name="Ryu S."/>
            <person name="Kim W."/>
        </authorList>
    </citation>
    <scope>NUCLEOTIDE SEQUENCE [LARGE SCALE GENOMIC DNA]</scope>
    <source>
        <tissue evidence="1">Muscle</tissue>
    </source>
</reference>
<name>A0A5B7GF31_PORTR</name>